<evidence type="ECO:0000313" key="4">
    <source>
        <dbReference type="Proteomes" id="UP000320314"/>
    </source>
</evidence>
<dbReference type="InterPro" id="IPR044201">
    <property type="entry name" value="DVR-like"/>
</dbReference>
<dbReference type="GO" id="GO:0016491">
    <property type="term" value="F:oxidoreductase activity"/>
    <property type="evidence" value="ECO:0007669"/>
    <property type="project" value="UniProtKB-KW"/>
</dbReference>
<dbReference type="AlphaFoldDB" id="A0A506U0P7"/>
<accession>A0A506U0P7</accession>
<dbReference type="PANTHER" id="PTHR47378:SF1">
    <property type="entry name" value="DIVINYL CHLOROPHYLLIDE A 8-VINYL-REDUCTASE, CHLOROPLASTIC"/>
    <property type="match status" value="1"/>
</dbReference>
<sequence length="140" mass="14791">MIDQAEDAQPCRILVLGGTGTIGRATVRTLVARGHDVVCLVRTQPDHADCLSCSTTDLGLSGVDVRPCDVTDGASLARDGIRGERFDAMLSCLASRTGTARAPRNAAIPVIGKTTTATKVWGKLVLHVRQNTEKHAITVT</sequence>
<dbReference type="InterPro" id="IPR008030">
    <property type="entry name" value="NmrA-like"/>
</dbReference>
<dbReference type="Pfam" id="PF05368">
    <property type="entry name" value="NmrA"/>
    <property type="match status" value="1"/>
</dbReference>
<feature type="domain" description="NmrA-like" evidence="2">
    <location>
        <begin position="12"/>
        <end position="77"/>
    </location>
</feature>
<dbReference type="Proteomes" id="UP000320314">
    <property type="component" value="Unassembled WGS sequence"/>
</dbReference>
<protein>
    <submittedName>
        <fullName evidence="3">NAD-dependent epimerase/dehydratase family protein</fullName>
    </submittedName>
</protein>
<dbReference type="InterPro" id="IPR036291">
    <property type="entry name" value="NAD(P)-bd_dom_sf"/>
</dbReference>
<proteinExistence type="predicted"/>
<evidence type="ECO:0000313" key="3">
    <source>
        <dbReference type="EMBL" id="TPW26554.1"/>
    </source>
</evidence>
<name>A0A506U0P7_9HYPH</name>
<reference evidence="3 4" key="1">
    <citation type="submission" date="2019-06" db="EMBL/GenBank/DDBJ databases">
        <authorList>
            <person name="Li M."/>
        </authorList>
    </citation>
    <scope>NUCLEOTIDE SEQUENCE [LARGE SCALE GENOMIC DNA]</scope>
    <source>
        <strain evidence="3 4">BGMRC6574</strain>
    </source>
</reference>
<comment type="caution">
    <text evidence="3">The sequence shown here is derived from an EMBL/GenBank/DDBJ whole genome shotgun (WGS) entry which is preliminary data.</text>
</comment>
<dbReference type="EMBL" id="VHLH01000029">
    <property type="protein sequence ID" value="TPW26554.1"/>
    <property type="molecule type" value="Genomic_DNA"/>
</dbReference>
<dbReference type="Gene3D" id="3.40.50.720">
    <property type="entry name" value="NAD(P)-binding Rossmann-like Domain"/>
    <property type="match status" value="1"/>
</dbReference>
<dbReference type="SUPFAM" id="SSF51735">
    <property type="entry name" value="NAD(P)-binding Rossmann-fold domains"/>
    <property type="match status" value="1"/>
</dbReference>
<gene>
    <name evidence="3" type="ORF">FJU11_14495</name>
</gene>
<dbReference type="OrthoDB" id="7419852at2"/>
<keyword evidence="1" id="KW-0560">Oxidoreductase</keyword>
<evidence type="ECO:0000256" key="1">
    <source>
        <dbReference type="ARBA" id="ARBA00023002"/>
    </source>
</evidence>
<evidence type="ECO:0000259" key="2">
    <source>
        <dbReference type="Pfam" id="PF05368"/>
    </source>
</evidence>
<keyword evidence="4" id="KW-1185">Reference proteome</keyword>
<organism evidence="3 4">
    <name type="scientific">Pararhizobium mangrovi</name>
    <dbReference type="NCBI Taxonomy" id="2590452"/>
    <lineage>
        <taxon>Bacteria</taxon>
        <taxon>Pseudomonadati</taxon>
        <taxon>Pseudomonadota</taxon>
        <taxon>Alphaproteobacteria</taxon>
        <taxon>Hyphomicrobiales</taxon>
        <taxon>Rhizobiaceae</taxon>
        <taxon>Rhizobium/Agrobacterium group</taxon>
        <taxon>Pararhizobium</taxon>
    </lineage>
</organism>
<dbReference type="PANTHER" id="PTHR47378">
    <property type="entry name" value="DIVINYL CHLOROPHYLLIDE A 8-VINYL-REDUCTASE, CHLOROPLASTIC"/>
    <property type="match status" value="1"/>
</dbReference>